<dbReference type="PANTHER" id="PTHR33362:SF5">
    <property type="entry name" value="C4-DICARBOXYLATE TRAP TRANSPORTER LARGE PERMEASE PROTEIN DCTM"/>
    <property type="match status" value="1"/>
</dbReference>
<evidence type="ECO:0000256" key="3">
    <source>
        <dbReference type="ARBA" id="ARBA00022519"/>
    </source>
</evidence>
<evidence type="ECO:0000256" key="4">
    <source>
        <dbReference type="ARBA" id="ARBA00022692"/>
    </source>
</evidence>
<dbReference type="InterPro" id="IPR010656">
    <property type="entry name" value="DctM"/>
</dbReference>
<evidence type="ECO:0000256" key="5">
    <source>
        <dbReference type="ARBA" id="ARBA00022989"/>
    </source>
</evidence>
<feature type="transmembrane region" description="Helical" evidence="7">
    <location>
        <begin position="277"/>
        <end position="301"/>
    </location>
</feature>
<dbReference type="PANTHER" id="PTHR33362">
    <property type="entry name" value="SIALIC ACID TRAP TRANSPORTER PERMEASE PROTEIN SIAT-RELATED"/>
    <property type="match status" value="1"/>
</dbReference>
<comment type="caution">
    <text evidence="7">Lacks conserved residue(s) required for the propagation of feature annotation.</text>
</comment>
<feature type="domain" description="TRAP C4-dicarboxylate transport system permease DctM subunit" evidence="8">
    <location>
        <begin position="10"/>
        <end position="422"/>
    </location>
</feature>
<comment type="function">
    <text evidence="7">Part of the tripartite ATP-independent periplasmic (TRAP) transport system.</text>
</comment>
<evidence type="ECO:0000256" key="1">
    <source>
        <dbReference type="ARBA" id="ARBA00004429"/>
    </source>
</evidence>
<gene>
    <name evidence="9" type="ORF">F0A16_10415</name>
</gene>
<feature type="transmembrane region" description="Helical" evidence="7">
    <location>
        <begin position="339"/>
        <end position="358"/>
    </location>
</feature>
<comment type="subcellular location">
    <subcellularLocation>
        <location evidence="1 7">Cell inner membrane</location>
        <topology evidence="1 7">Multi-pass membrane protein</topology>
    </subcellularLocation>
</comment>
<keyword evidence="5 7" id="KW-1133">Transmembrane helix</keyword>
<feature type="transmembrane region" description="Helical" evidence="7">
    <location>
        <begin position="51"/>
        <end position="74"/>
    </location>
</feature>
<keyword evidence="10" id="KW-1185">Reference proteome</keyword>
<dbReference type="AlphaFoldDB" id="A0A640WDT4"/>
<dbReference type="RefSeq" id="WP_149435343.1">
    <property type="nucleotide sequence ID" value="NZ_VTPX01000005.1"/>
</dbReference>
<dbReference type="Pfam" id="PF06808">
    <property type="entry name" value="DctM"/>
    <property type="match status" value="1"/>
</dbReference>
<name>A0A640WDT4_9GAMM</name>
<evidence type="ECO:0000256" key="7">
    <source>
        <dbReference type="RuleBase" id="RU369079"/>
    </source>
</evidence>
<dbReference type="PIRSF" id="PIRSF006066">
    <property type="entry name" value="HI0050"/>
    <property type="match status" value="1"/>
</dbReference>
<feature type="transmembrane region" description="Helical" evidence="7">
    <location>
        <begin position="247"/>
        <end position="265"/>
    </location>
</feature>
<proteinExistence type="inferred from homology"/>
<keyword evidence="3 7" id="KW-0997">Cell inner membrane</keyword>
<keyword evidence="7" id="KW-0813">Transport</keyword>
<comment type="caution">
    <text evidence="9">The sequence shown here is derived from an EMBL/GenBank/DDBJ whole genome shotgun (WGS) entry which is preliminary data.</text>
</comment>
<dbReference type="InterPro" id="IPR004681">
    <property type="entry name" value="TRAP_DctM"/>
</dbReference>
<feature type="transmembrane region" description="Helical" evidence="7">
    <location>
        <begin position="175"/>
        <end position="198"/>
    </location>
</feature>
<evidence type="ECO:0000259" key="8">
    <source>
        <dbReference type="Pfam" id="PF06808"/>
    </source>
</evidence>
<feature type="transmembrane region" description="Helical" evidence="7">
    <location>
        <begin position="139"/>
        <end position="163"/>
    </location>
</feature>
<keyword evidence="6 7" id="KW-0472">Membrane</keyword>
<feature type="transmembrane region" description="Helical" evidence="7">
    <location>
        <begin position="364"/>
        <end position="386"/>
    </location>
</feature>
<keyword evidence="2" id="KW-1003">Cell membrane</keyword>
<dbReference type="EMBL" id="VTPX01000005">
    <property type="protein sequence ID" value="KAA0018140.1"/>
    <property type="molecule type" value="Genomic_DNA"/>
</dbReference>
<evidence type="ECO:0000256" key="2">
    <source>
        <dbReference type="ARBA" id="ARBA00022475"/>
    </source>
</evidence>
<dbReference type="GO" id="GO:0022857">
    <property type="term" value="F:transmembrane transporter activity"/>
    <property type="evidence" value="ECO:0007669"/>
    <property type="project" value="UniProtKB-UniRule"/>
</dbReference>
<evidence type="ECO:0000256" key="6">
    <source>
        <dbReference type="ARBA" id="ARBA00023136"/>
    </source>
</evidence>
<keyword evidence="4 7" id="KW-0812">Transmembrane</keyword>
<comment type="subunit">
    <text evidence="7">The complex comprises the extracytoplasmic solute receptor protein and the two transmembrane proteins.</text>
</comment>
<evidence type="ECO:0000313" key="9">
    <source>
        <dbReference type="EMBL" id="KAA0018140.1"/>
    </source>
</evidence>
<reference evidence="9 10" key="1">
    <citation type="submission" date="2019-08" db="EMBL/GenBank/DDBJ databases">
        <title>Bioinformatics analysis of the strain L3 and L5.</title>
        <authorList>
            <person name="Li X."/>
        </authorList>
    </citation>
    <scope>NUCLEOTIDE SEQUENCE [LARGE SCALE GENOMIC DNA]</scope>
    <source>
        <strain evidence="9 10">L3</strain>
    </source>
</reference>
<sequence>MTAIMLTAFTLLVALLASGVWVGLGLAGVGIVSLETFRGFMPVEKLLAQTVWNAATSAELVALPLFILMGELLFRSRLTQLLFDGLAPWVDRIPGRLLHTNVLGCTLFAAISGSSAATTATVGRITSNELMRRGYDARIAAGSLAGAGTLGFLIPPSTIMIIYGVLAQVSILKMFIAGIVPGLLLALAFMSYLGVYALSRPGQLPPRQRGLEWQDYLRALTQLGPVALLIAFVIGSMLTGMATPTEAGAVGVLGALIVCVLQRCLNWKSLWSALMGAAQITSMIGLIIVGAMFLSVAMGFLNVPRTIADAIGSLGLSPLALVAMLLVFYVVLGMLLEGMSIIVMTLPITLPLIIQAGFDPIWFGVFLVLVVEMAQITPPVGFNLFVINGITGMKIGQIARAVLPFFLIMVAFTLLLALVPEIVTWLPDHLQTRG</sequence>
<comment type="similarity">
    <text evidence="7">Belongs to the TRAP transporter large permease family.</text>
</comment>
<feature type="transmembrane region" description="Helical" evidence="7">
    <location>
        <begin position="219"/>
        <end position="241"/>
    </location>
</feature>
<feature type="transmembrane region" description="Helical" evidence="7">
    <location>
        <begin position="307"/>
        <end position="332"/>
    </location>
</feature>
<dbReference type="GO" id="GO:0005886">
    <property type="term" value="C:plasma membrane"/>
    <property type="evidence" value="ECO:0007669"/>
    <property type="project" value="UniProtKB-SubCell"/>
</dbReference>
<dbReference type="NCBIfam" id="TIGR00786">
    <property type="entry name" value="dctM"/>
    <property type="match status" value="1"/>
</dbReference>
<feature type="transmembrane region" description="Helical" evidence="7">
    <location>
        <begin position="398"/>
        <end position="419"/>
    </location>
</feature>
<organism evidence="9 10">
    <name type="scientific">Salinicola corii</name>
    <dbReference type="NCBI Taxonomy" id="2606937"/>
    <lineage>
        <taxon>Bacteria</taxon>
        <taxon>Pseudomonadati</taxon>
        <taxon>Pseudomonadota</taxon>
        <taxon>Gammaproteobacteria</taxon>
        <taxon>Oceanospirillales</taxon>
        <taxon>Halomonadaceae</taxon>
        <taxon>Salinicola</taxon>
    </lineage>
</organism>
<accession>A0A640WDT4</accession>
<evidence type="ECO:0000313" key="10">
    <source>
        <dbReference type="Proteomes" id="UP000466024"/>
    </source>
</evidence>
<dbReference type="Proteomes" id="UP000466024">
    <property type="component" value="Unassembled WGS sequence"/>
</dbReference>
<protein>
    <recommendedName>
        <fullName evidence="7">TRAP transporter large permease protein</fullName>
    </recommendedName>
</protein>